<comment type="caution">
    <text evidence="1">The sequence shown here is derived from an EMBL/GenBank/DDBJ whole genome shotgun (WGS) entry which is preliminary data.</text>
</comment>
<dbReference type="RefSeq" id="WP_008670795.1">
    <property type="nucleotide sequence ID" value="NZ_ANOF01000159.1"/>
</dbReference>
<reference evidence="1 2" key="1">
    <citation type="journal article" date="2013" name="Mar. Genomics">
        <title>Expression of sulfatases in Rhodopirellula baltica and the diversity of sulfatases in the genus Rhodopirellula.</title>
        <authorList>
            <person name="Wegner C.E."/>
            <person name="Richter-Heitmann T."/>
            <person name="Klindworth A."/>
            <person name="Klockow C."/>
            <person name="Richter M."/>
            <person name="Achstetter T."/>
            <person name="Glockner F.O."/>
            <person name="Harder J."/>
        </authorList>
    </citation>
    <scope>NUCLEOTIDE SEQUENCE [LARGE SCALE GENOMIC DNA]</scope>
    <source>
        <strain evidence="1 2">SH398</strain>
    </source>
</reference>
<sequence>MKSVLNQYLDCTDCMGTTLLSDAFDIAFQSWPQQMWIAYRCPTCETVNHLGLNRDLVTQGYLDGAPGPCLVPTRQIHVEQLSVTAKSGGLTIKTLNLSWSIPASS</sequence>
<evidence type="ECO:0000313" key="1">
    <source>
        <dbReference type="EMBL" id="EMI24360.1"/>
    </source>
</evidence>
<proteinExistence type="predicted"/>
<dbReference type="STRING" id="1263868.RESH_05059"/>
<dbReference type="EMBL" id="ANOF01000159">
    <property type="protein sequence ID" value="EMI24360.1"/>
    <property type="molecule type" value="Genomic_DNA"/>
</dbReference>
<organism evidence="1 2">
    <name type="scientific">Rhodopirellula europaea SH398</name>
    <dbReference type="NCBI Taxonomy" id="1263868"/>
    <lineage>
        <taxon>Bacteria</taxon>
        <taxon>Pseudomonadati</taxon>
        <taxon>Planctomycetota</taxon>
        <taxon>Planctomycetia</taxon>
        <taxon>Pirellulales</taxon>
        <taxon>Pirellulaceae</taxon>
        <taxon>Rhodopirellula</taxon>
    </lineage>
</organism>
<dbReference type="AlphaFoldDB" id="M5RYJ5"/>
<gene>
    <name evidence="1" type="ORF">RESH_05059</name>
</gene>
<evidence type="ECO:0000313" key="2">
    <source>
        <dbReference type="Proteomes" id="UP000011996"/>
    </source>
</evidence>
<name>M5RYJ5_9BACT</name>
<dbReference type="PATRIC" id="fig|1263868.3.peg.5498"/>
<dbReference type="Proteomes" id="UP000011996">
    <property type="component" value="Unassembled WGS sequence"/>
</dbReference>
<accession>M5RYJ5</accession>
<protein>
    <submittedName>
        <fullName evidence="1">Uncharacterized protein</fullName>
    </submittedName>
</protein>